<proteinExistence type="predicted"/>
<dbReference type="EMBL" id="CALNXJ010000046">
    <property type="protein sequence ID" value="CAH3149697.1"/>
    <property type="molecule type" value="Genomic_DNA"/>
</dbReference>
<evidence type="ECO:0000313" key="4">
    <source>
        <dbReference type="Proteomes" id="UP001159428"/>
    </source>
</evidence>
<evidence type="ECO:0008006" key="5">
    <source>
        <dbReference type="Google" id="ProtNLM"/>
    </source>
</evidence>
<dbReference type="Proteomes" id="UP001159428">
    <property type="component" value="Unassembled WGS sequence"/>
</dbReference>
<organism evidence="3 4">
    <name type="scientific">Pocillopora meandrina</name>
    <dbReference type="NCBI Taxonomy" id="46732"/>
    <lineage>
        <taxon>Eukaryota</taxon>
        <taxon>Metazoa</taxon>
        <taxon>Cnidaria</taxon>
        <taxon>Anthozoa</taxon>
        <taxon>Hexacorallia</taxon>
        <taxon>Scleractinia</taxon>
        <taxon>Astrocoeniina</taxon>
        <taxon>Pocilloporidae</taxon>
        <taxon>Pocillopora</taxon>
    </lineage>
</organism>
<evidence type="ECO:0000256" key="1">
    <source>
        <dbReference type="SAM" id="Coils"/>
    </source>
</evidence>
<gene>
    <name evidence="3" type="ORF">PMEA_00024454</name>
</gene>
<protein>
    <recommendedName>
        <fullName evidence="5">TNF family profile domain-containing protein</fullName>
    </recommendedName>
</protein>
<keyword evidence="2" id="KW-0472">Membrane</keyword>
<dbReference type="AlphaFoldDB" id="A0AAU9XL24"/>
<keyword evidence="2" id="KW-1133">Transmembrane helix</keyword>
<comment type="caution">
    <text evidence="3">The sequence shown here is derived from an EMBL/GenBank/DDBJ whole genome shotgun (WGS) entry which is preliminary data.</text>
</comment>
<keyword evidence="1" id="KW-0175">Coiled coil</keyword>
<accession>A0AAU9XL24</accession>
<reference evidence="3 4" key="1">
    <citation type="submission" date="2022-05" db="EMBL/GenBank/DDBJ databases">
        <authorList>
            <consortium name="Genoscope - CEA"/>
            <person name="William W."/>
        </authorList>
    </citation>
    <scope>NUCLEOTIDE SEQUENCE [LARGE SCALE GENOMIC DNA]</scope>
</reference>
<keyword evidence="4" id="KW-1185">Reference proteome</keyword>
<sequence length="282" mass="32277">MIELRQDSLQQSKSLRWISILLGAILVALGIHSYVLIRRDFKEHSLSSELKELRKMVEELSSKVAKTEGENENLREELFNTEISRQRRNPNHHPCHLLKHCKKKHHKTAEGLNCTLVMKCQPEAFIHMSEVGLGKEEIKKKLKQGNRKTILRWVNYDPLIGNKIKSPDKEQLFFELEGWYSVYLNLRVSANITEVKVVNVNGTGETKPMSFTPIPSIDTSGKYFGTVHISRLLKISRNTILSVQVVFKAKGKVQEDPKELFPNCGGSDPRRQEDNFGAFLVS</sequence>
<keyword evidence="2" id="KW-0812">Transmembrane</keyword>
<name>A0AAU9XL24_9CNID</name>
<evidence type="ECO:0000313" key="3">
    <source>
        <dbReference type="EMBL" id="CAH3149697.1"/>
    </source>
</evidence>
<feature type="coiled-coil region" evidence="1">
    <location>
        <begin position="43"/>
        <end position="84"/>
    </location>
</feature>
<evidence type="ECO:0000256" key="2">
    <source>
        <dbReference type="SAM" id="Phobius"/>
    </source>
</evidence>
<feature type="transmembrane region" description="Helical" evidence="2">
    <location>
        <begin position="17"/>
        <end position="37"/>
    </location>
</feature>